<feature type="compositionally biased region" description="Polar residues" evidence="2">
    <location>
        <begin position="509"/>
        <end position="520"/>
    </location>
</feature>
<feature type="region of interest" description="Disordered" evidence="2">
    <location>
        <begin position="35"/>
        <end position="62"/>
    </location>
</feature>
<dbReference type="GeneID" id="94839167"/>
<feature type="region of interest" description="Disordered" evidence="2">
    <location>
        <begin position="473"/>
        <end position="524"/>
    </location>
</feature>
<feature type="coiled-coil region" evidence="1">
    <location>
        <begin position="295"/>
        <end position="336"/>
    </location>
</feature>
<keyword evidence="1" id="KW-0175">Coiled coil</keyword>
<feature type="compositionally biased region" description="Polar residues" evidence="2">
    <location>
        <begin position="478"/>
        <end position="496"/>
    </location>
</feature>
<evidence type="ECO:0000256" key="2">
    <source>
        <dbReference type="SAM" id="MobiDB-lite"/>
    </source>
</evidence>
<accession>A0A1J4K9G1</accession>
<evidence type="ECO:0000313" key="3">
    <source>
        <dbReference type="EMBL" id="OHT06332.1"/>
    </source>
</evidence>
<keyword evidence="4" id="KW-1185">Reference proteome</keyword>
<proteinExistence type="predicted"/>
<name>A0A1J4K9G1_9EUKA</name>
<feature type="region of interest" description="Disordered" evidence="2">
    <location>
        <begin position="74"/>
        <end position="104"/>
    </location>
</feature>
<dbReference type="RefSeq" id="XP_068359468.1">
    <property type="nucleotide sequence ID" value="XM_068504463.1"/>
</dbReference>
<evidence type="ECO:0000256" key="1">
    <source>
        <dbReference type="SAM" id="Coils"/>
    </source>
</evidence>
<organism evidence="3 4">
    <name type="scientific">Tritrichomonas foetus</name>
    <dbReference type="NCBI Taxonomy" id="1144522"/>
    <lineage>
        <taxon>Eukaryota</taxon>
        <taxon>Metamonada</taxon>
        <taxon>Parabasalia</taxon>
        <taxon>Tritrichomonadida</taxon>
        <taxon>Tritrichomonadidae</taxon>
        <taxon>Tritrichomonas</taxon>
    </lineage>
</organism>
<protein>
    <submittedName>
        <fullName evidence="3">Uncharacterized protein</fullName>
    </submittedName>
</protein>
<comment type="caution">
    <text evidence="3">The sequence shown here is derived from an EMBL/GenBank/DDBJ whole genome shotgun (WGS) entry which is preliminary data.</text>
</comment>
<dbReference type="AlphaFoldDB" id="A0A1J4K9G1"/>
<dbReference type="VEuPathDB" id="TrichDB:TRFO_25602"/>
<dbReference type="Proteomes" id="UP000179807">
    <property type="component" value="Unassembled WGS sequence"/>
</dbReference>
<gene>
    <name evidence="3" type="ORF">TRFO_25602</name>
</gene>
<evidence type="ECO:0000313" key="4">
    <source>
        <dbReference type="Proteomes" id="UP000179807"/>
    </source>
</evidence>
<dbReference type="EMBL" id="MLAK01000728">
    <property type="protein sequence ID" value="OHT06332.1"/>
    <property type="molecule type" value="Genomic_DNA"/>
</dbReference>
<sequence>MNDSFDFSSEADLIKEIENIDLGCDETNSFFAEEPEKIIQSKPKKENNPTEHQKKRRPPIKIHFPPINLDALLENNEKDGNCGGNVNNGEKVSPRTGNINTNLNVGYNQKMKSGGGYGEKISPRVENLCFENTGYSSPRATVTDTALSLLEVRAMNYLNSSFQKLKEDLVKEINESFENNTTMKTAIDTFLFTFMTELRNEIKFLPSKPSKLNTPLNSPRISPKISPSYSTPITTINSPCDFSNHSSPLETLINNFEMPEIDFDFKLKTNSINKISTFDVHPLINRVMEAKSSLKHSIEQSLETLREEIADRNENVNENSKRKSVLRRRIEKLKEKEFKVESIMNDQNTQKLHLEHCRRLLNQRIENFEANITKQDYERQEIEKIQEEVKLIAEEINGSKFDSHKNRVLNRVKYLRNESEEVLQYGGAISAATTILYETSFNLNGVRSNIGHNRHVPLNINQDIIQRDSYSAPYSPRSVMSQRSNSNDNNIQSTRFYSDDPIRRRMGHFTNSNKRAPNTSEDLHSYEENEYESDLSGLVLDNRFQIKLPHFV</sequence>
<reference evidence="3" key="1">
    <citation type="submission" date="2016-10" db="EMBL/GenBank/DDBJ databases">
        <authorList>
            <person name="Benchimol M."/>
            <person name="Almeida L.G."/>
            <person name="Vasconcelos A.T."/>
            <person name="Perreira-Neves A."/>
            <person name="Rosa I.A."/>
            <person name="Tasca T."/>
            <person name="Bogo M.R."/>
            <person name="de Souza W."/>
        </authorList>
    </citation>
    <scope>NUCLEOTIDE SEQUENCE [LARGE SCALE GENOMIC DNA]</scope>
    <source>
        <strain evidence="3">K</strain>
    </source>
</reference>
<feature type="compositionally biased region" description="Basic and acidic residues" evidence="2">
    <location>
        <begin position="35"/>
        <end position="52"/>
    </location>
</feature>
<feature type="compositionally biased region" description="Polar residues" evidence="2">
    <location>
        <begin position="84"/>
        <end position="104"/>
    </location>
</feature>